<dbReference type="InterPro" id="IPR016181">
    <property type="entry name" value="Acyl_CoA_acyltransferase"/>
</dbReference>
<dbReference type="RefSeq" id="WP_124398293.1">
    <property type="nucleotide sequence ID" value="NZ_BHZE01000018.1"/>
</dbReference>
<comment type="caution">
    <text evidence="2">The sequence shown here is derived from an EMBL/GenBank/DDBJ whole genome shotgun (WGS) entry which is preliminary data.</text>
</comment>
<accession>A0A401XMK0</accession>
<dbReference type="CDD" id="cd04301">
    <property type="entry name" value="NAT_SF"/>
    <property type="match status" value="1"/>
</dbReference>
<dbReference type="PROSITE" id="PS51186">
    <property type="entry name" value="GNAT"/>
    <property type="match status" value="1"/>
</dbReference>
<keyword evidence="2" id="KW-0808">Transferase</keyword>
<keyword evidence="3" id="KW-1185">Reference proteome</keyword>
<feature type="domain" description="N-acetyltransferase" evidence="1">
    <location>
        <begin position="8"/>
        <end position="171"/>
    </location>
</feature>
<dbReference type="PANTHER" id="PTHR43415">
    <property type="entry name" value="SPERMIDINE N(1)-ACETYLTRANSFERASE"/>
    <property type="match status" value="1"/>
</dbReference>
<gene>
    <name evidence="2" type="ORF">JCM31826_17160</name>
</gene>
<reference evidence="2 3" key="1">
    <citation type="submission" date="2018-11" db="EMBL/GenBank/DDBJ databases">
        <title>Schleiferia aggregans sp. nov., a moderately thermophilic heterotrophic bacterium isolated from microbial mats at a terrestrial hot spring.</title>
        <authorList>
            <person name="Iino T."/>
            <person name="Ohkuma M."/>
            <person name="Haruta S."/>
        </authorList>
    </citation>
    <scope>NUCLEOTIDE SEQUENCE [LARGE SCALE GENOMIC DNA]</scope>
    <source>
        <strain evidence="2 3">LA</strain>
    </source>
</reference>
<protein>
    <submittedName>
        <fullName evidence="2">Acetyltransferase</fullName>
    </submittedName>
</protein>
<dbReference type="InterPro" id="IPR000182">
    <property type="entry name" value="GNAT_dom"/>
</dbReference>
<dbReference type="GO" id="GO:0016747">
    <property type="term" value="F:acyltransferase activity, transferring groups other than amino-acyl groups"/>
    <property type="evidence" value="ECO:0007669"/>
    <property type="project" value="InterPro"/>
</dbReference>
<dbReference type="PANTHER" id="PTHR43415:SF3">
    <property type="entry name" value="GNAT-FAMILY ACETYLTRANSFERASE"/>
    <property type="match status" value="1"/>
</dbReference>
<sequence>MVSNLDKLDIRAPEPQDLPFLIKMENDRLNWWVSDTISPWSHYTLKKYLENSGQDIAITGQQRYVVYIDSYRIGLIDFYDYHPLHQRAAIGLIIAEEFRLKGFGTKAVELIIKHGKTFLGLHQVYAEVPEFNEASIRLFEKSGFERTGIHKHWIRKEGKFFDVFFYQKFLIY</sequence>
<dbReference type="EMBL" id="BHZE01000018">
    <property type="protein sequence ID" value="GCD78234.1"/>
    <property type="molecule type" value="Genomic_DNA"/>
</dbReference>
<evidence type="ECO:0000313" key="2">
    <source>
        <dbReference type="EMBL" id="GCD78234.1"/>
    </source>
</evidence>
<proteinExistence type="predicted"/>
<organism evidence="2 3">
    <name type="scientific">Thermaurantimonas aggregans</name>
    <dbReference type="NCBI Taxonomy" id="2173829"/>
    <lineage>
        <taxon>Bacteria</taxon>
        <taxon>Pseudomonadati</taxon>
        <taxon>Bacteroidota</taxon>
        <taxon>Flavobacteriia</taxon>
        <taxon>Flavobacteriales</taxon>
        <taxon>Schleiferiaceae</taxon>
        <taxon>Thermaurantimonas</taxon>
    </lineage>
</organism>
<evidence type="ECO:0000259" key="1">
    <source>
        <dbReference type="PROSITE" id="PS51186"/>
    </source>
</evidence>
<dbReference type="Proteomes" id="UP000286715">
    <property type="component" value="Unassembled WGS sequence"/>
</dbReference>
<dbReference type="AlphaFoldDB" id="A0A401XMK0"/>
<dbReference type="SUPFAM" id="SSF55729">
    <property type="entry name" value="Acyl-CoA N-acyltransferases (Nat)"/>
    <property type="match status" value="1"/>
</dbReference>
<dbReference type="Pfam" id="PF13302">
    <property type="entry name" value="Acetyltransf_3"/>
    <property type="match status" value="1"/>
</dbReference>
<evidence type="ECO:0000313" key="3">
    <source>
        <dbReference type="Proteomes" id="UP000286715"/>
    </source>
</evidence>
<name>A0A401XMK0_9FLAO</name>
<dbReference type="Gene3D" id="3.40.630.30">
    <property type="match status" value="1"/>
</dbReference>